<accession>A0A223HWM9</accession>
<dbReference type="GO" id="GO:0043937">
    <property type="term" value="P:regulation of sporulation"/>
    <property type="evidence" value="ECO:0007669"/>
    <property type="project" value="InterPro"/>
</dbReference>
<dbReference type="InterPro" id="IPR018540">
    <property type="entry name" value="Spo0E-like"/>
</dbReference>
<dbReference type="SUPFAM" id="SSF140500">
    <property type="entry name" value="BAS1536-like"/>
    <property type="match status" value="1"/>
</dbReference>
<name>A0A223HWM9_THETR</name>
<evidence type="ECO:0000313" key="2">
    <source>
        <dbReference type="Proteomes" id="UP000214975"/>
    </source>
</evidence>
<dbReference type="Pfam" id="PF09388">
    <property type="entry name" value="SpoOE-like"/>
    <property type="match status" value="1"/>
</dbReference>
<dbReference type="RefSeq" id="WP_094396882.1">
    <property type="nucleotide sequence ID" value="NZ_CP016893.1"/>
</dbReference>
<dbReference type="AlphaFoldDB" id="A0A223HWM9"/>
<reference evidence="1 2" key="1">
    <citation type="submission" date="2016-08" db="EMBL/GenBank/DDBJ databases">
        <title>A novel genetic cassette of butanologenic Thermoanaerobacterium thermosaccharolyticum that directly convert cellulose to butanol.</title>
        <authorList>
            <person name="Li T."/>
            <person name="He J."/>
        </authorList>
    </citation>
    <scope>NUCLEOTIDE SEQUENCE [LARGE SCALE GENOMIC DNA]</scope>
    <source>
        <strain evidence="1 2">TG57</strain>
    </source>
</reference>
<dbReference type="GO" id="GO:0046983">
    <property type="term" value="F:protein dimerization activity"/>
    <property type="evidence" value="ECO:0007669"/>
    <property type="project" value="InterPro"/>
</dbReference>
<dbReference type="InterPro" id="IPR036638">
    <property type="entry name" value="HLH_DNA-bd_sf"/>
</dbReference>
<dbReference type="EMBL" id="CP016893">
    <property type="protein sequence ID" value="AST56842.1"/>
    <property type="molecule type" value="Genomic_DNA"/>
</dbReference>
<organism evidence="1 2">
    <name type="scientific">Thermoanaerobacterium thermosaccharolyticum</name>
    <name type="common">Clostridium thermosaccharolyticum</name>
    <dbReference type="NCBI Taxonomy" id="1517"/>
    <lineage>
        <taxon>Bacteria</taxon>
        <taxon>Bacillati</taxon>
        <taxon>Bacillota</taxon>
        <taxon>Clostridia</taxon>
        <taxon>Thermoanaerobacterales</taxon>
        <taxon>Thermoanaerobacteraceae</taxon>
        <taxon>Thermoanaerobacterium</taxon>
    </lineage>
</organism>
<protein>
    <submittedName>
        <fullName evidence="1">Sporulation protein spo0E</fullName>
    </submittedName>
</protein>
<dbReference type="Proteomes" id="UP000214975">
    <property type="component" value="Chromosome"/>
</dbReference>
<proteinExistence type="predicted"/>
<evidence type="ECO:0000313" key="1">
    <source>
        <dbReference type="EMBL" id="AST56842.1"/>
    </source>
</evidence>
<gene>
    <name evidence="1" type="ORF">Thert_00677</name>
</gene>
<sequence length="60" mass="7317">MSKIIKEHYYKNDFMEEKIKLLKCELDKHIVDKHKALEISQELDKLIVEYMMTCRKENSN</sequence>
<dbReference type="InterPro" id="IPR037208">
    <property type="entry name" value="Spo0E-like_sf"/>
</dbReference>
<dbReference type="Gene3D" id="4.10.280.10">
    <property type="entry name" value="Helix-loop-helix DNA-binding domain"/>
    <property type="match status" value="1"/>
</dbReference>